<name>A0A9W9MCB7_9EURO</name>
<keyword evidence="2" id="KW-0472">Membrane</keyword>
<proteinExistence type="predicted"/>
<evidence type="ECO:0000256" key="2">
    <source>
        <dbReference type="SAM" id="Phobius"/>
    </source>
</evidence>
<gene>
    <name evidence="3" type="ORF">N7498_008505</name>
</gene>
<keyword evidence="2" id="KW-1133">Transmembrane helix</keyword>
<feature type="transmembrane region" description="Helical" evidence="2">
    <location>
        <begin position="44"/>
        <end position="65"/>
    </location>
</feature>
<accession>A0A9W9MCB7</accession>
<evidence type="ECO:0000256" key="1">
    <source>
        <dbReference type="SAM" id="MobiDB-lite"/>
    </source>
</evidence>
<reference evidence="3" key="1">
    <citation type="submission" date="2022-12" db="EMBL/GenBank/DDBJ databases">
        <authorList>
            <person name="Petersen C."/>
        </authorList>
    </citation>
    <scope>NUCLEOTIDE SEQUENCE</scope>
    <source>
        <strain evidence="3">IBT 15544</strain>
    </source>
</reference>
<organism evidence="3 4">
    <name type="scientific">Penicillium cinerascens</name>
    <dbReference type="NCBI Taxonomy" id="70096"/>
    <lineage>
        <taxon>Eukaryota</taxon>
        <taxon>Fungi</taxon>
        <taxon>Dikarya</taxon>
        <taxon>Ascomycota</taxon>
        <taxon>Pezizomycotina</taxon>
        <taxon>Eurotiomycetes</taxon>
        <taxon>Eurotiomycetidae</taxon>
        <taxon>Eurotiales</taxon>
        <taxon>Aspergillaceae</taxon>
        <taxon>Penicillium</taxon>
    </lineage>
</organism>
<dbReference type="AlphaFoldDB" id="A0A9W9MCB7"/>
<evidence type="ECO:0000313" key="4">
    <source>
        <dbReference type="Proteomes" id="UP001150904"/>
    </source>
</evidence>
<sequence>MSSFSNFQTLLDQQVGTLPKRSPPSPDKPKKHKPIPTNSLRFQGAAWATAGGGMAATLNGVYRIFRNFRGFRYI</sequence>
<evidence type="ECO:0000313" key="3">
    <source>
        <dbReference type="EMBL" id="KAJ5195067.1"/>
    </source>
</evidence>
<dbReference type="Proteomes" id="UP001150904">
    <property type="component" value="Unassembled WGS sequence"/>
</dbReference>
<feature type="region of interest" description="Disordered" evidence="1">
    <location>
        <begin position="13"/>
        <end position="38"/>
    </location>
</feature>
<comment type="caution">
    <text evidence="3">The sequence shown here is derived from an EMBL/GenBank/DDBJ whole genome shotgun (WGS) entry which is preliminary data.</text>
</comment>
<dbReference type="EMBL" id="JAPQKR010000015">
    <property type="protein sequence ID" value="KAJ5195067.1"/>
    <property type="molecule type" value="Genomic_DNA"/>
</dbReference>
<dbReference type="GeneID" id="83182868"/>
<protein>
    <submittedName>
        <fullName evidence="3">Uncharacterized protein</fullName>
    </submittedName>
</protein>
<keyword evidence="4" id="KW-1185">Reference proteome</keyword>
<reference evidence="3" key="2">
    <citation type="journal article" date="2023" name="IMA Fungus">
        <title>Comparative genomic study of the Penicillium genus elucidates a diverse pangenome and 15 lateral gene transfer events.</title>
        <authorList>
            <person name="Petersen C."/>
            <person name="Sorensen T."/>
            <person name="Nielsen M.R."/>
            <person name="Sondergaard T.E."/>
            <person name="Sorensen J.L."/>
            <person name="Fitzpatrick D.A."/>
            <person name="Frisvad J.C."/>
            <person name="Nielsen K.L."/>
        </authorList>
    </citation>
    <scope>NUCLEOTIDE SEQUENCE</scope>
    <source>
        <strain evidence="3">IBT 15544</strain>
    </source>
</reference>
<dbReference type="RefSeq" id="XP_058305555.1">
    <property type="nucleotide sequence ID" value="XM_058455567.1"/>
</dbReference>
<keyword evidence="2" id="KW-0812">Transmembrane</keyword>